<feature type="transmembrane region" description="Helical" evidence="2">
    <location>
        <begin position="120"/>
        <end position="141"/>
    </location>
</feature>
<evidence type="ECO:0000256" key="2">
    <source>
        <dbReference type="SAM" id="Phobius"/>
    </source>
</evidence>
<feature type="compositionally biased region" description="Low complexity" evidence="1">
    <location>
        <begin position="201"/>
        <end position="212"/>
    </location>
</feature>
<keyword evidence="2" id="KW-1133">Transmembrane helix</keyword>
<proteinExistence type="predicted"/>
<protein>
    <submittedName>
        <fullName evidence="3">Uncharacterized protein</fullName>
    </submittedName>
</protein>
<feature type="compositionally biased region" description="Pro residues" evidence="1">
    <location>
        <begin position="219"/>
        <end position="231"/>
    </location>
</feature>
<dbReference type="Proteomes" id="UP001153069">
    <property type="component" value="Unassembled WGS sequence"/>
</dbReference>
<feature type="region of interest" description="Disordered" evidence="1">
    <location>
        <begin position="196"/>
        <end position="247"/>
    </location>
</feature>
<dbReference type="EMBL" id="CAICTM010000204">
    <property type="protein sequence ID" value="CAB9504682.1"/>
    <property type="molecule type" value="Genomic_DNA"/>
</dbReference>
<gene>
    <name evidence="3" type="ORF">SEMRO_205_G086160.1</name>
</gene>
<keyword evidence="4" id="KW-1185">Reference proteome</keyword>
<feature type="transmembrane region" description="Helical" evidence="2">
    <location>
        <begin position="81"/>
        <end position="108"/>
    </location>
</feature>
<evidence type="ECO:0000313" key="4">
    <source>
        <dbReference type="Proteomes" id="UP001153069"/>
    </source>
</evidence>
<comment type="caution">
    <text evidence="3">The sequence shown here is derived from an EMBL/GenBank/DDBJ whole genome shotgun (WGS) entry which is preliminary data.</text>
</comment>
<keyword evidence="2" id="KW-0812">Transmembrane</keyword>
<keyword evidence="2" id="KW-0472">Membrane</keyword>
<feature type="compositionally biased region" description="Basic and acidic residues" evidence="1">
    <location>
        <begin position="238"/>
        <end position="247"/>
    </location>
</feature>
<dbReference type="AlphaFoldDB" id="A0A9N8DL59"/>
<name>A0A9N8DL59_9STRA</name>
<feature type="transmembrane region" description="Helical" evidence="2">
    <location>
        <begin position="15"/>
        <end position="34"/>
    </location>
</feature>
<reference evidence="3" key="1">
    <citation type="submission" date="2020-06" db="EMBL/GenBank/DDBJ databases">
        <authorList>
            <consortium name="Plant Systems Biology data submission"/>
        </authorList>
    </citation>
    <scope>NUCLEOTIDE SEQUENCE</scope>
    <source>
        <strain evidence="3">D6</strain>
    </source>
</reference>
<evidence type="ECO:0000313" key="3">
    <source>
        <dbReference type="EMBL" id="CAB9504682.1"/>
    </source>
</evidence>
<sequence length="247" mass="26750">MAPHGRCCSYPQGQISFFPTMMALAGLLCTFYVLPWTPGEWFSEVHFICVNFKDQDSIVACLPLFLVNTAHSKSGSQFWKIQVATVCAILVAVIGCITTVYLFGAICFHLNKGMLNRIAAAYGACAAFSASSTWIAASWNPCAELSRTTSYSWSCRSEVRLGQGAVAEIFAAFFFLAAMVATLKFVHLVGTGKIPGEPEPSRSMSSSEEVLPLVQQHNNPPPPRVETPPASPRRSSHAHAEAKEANA</sequence>
<evidence type="ECO:0000256" key="1">
    <source>
        <dbReference type="SAM" id="MobiDB-lite"/>
    </source>
</evidence>
<organism evidence="3 4">
    <name type="scientific">Seminavis robusta</name>
    <dbReference type="NCBI Taxonomy" id="568900"/>
    <lineage>
        <taxon>Eukaryota</taxon>
        <taxon>Sar</taxon>
        <taxon>Stramenopiles</taxon>
        <taxon>Ochrophyta</taxon>
        <taxon>Bacillariophyta</taxon>
        <taxon>Bacillariophyceae</taxon>
        <taxon>Bacillariophycidae</taxon>
        <taxon>Naviculales</taxon>
        <taxon>Naviculaceae</taxon>
        <taxon>Seminavis</taxon>
    </lineage>
</organism>
<feature type="transmembrane region" description="Helical" evidence="2">
    <location>
        <begin position="161"/>
        <end position="183"/>
    </location>
</feature>
<accession>A0A9N8DL59</accession>